<protein>
    <recommendedName>
        <fullName evidence="5">Lipoprotein</fullName>
    </recommendedName>
</protein>
<feature type="chain" id="PRO_5046244291" description="Lipoprotein" evidence="2">
    <location>
        <begin position="19"/>
        <end position="248"/>
    </location>
</feature>
<evidence type="ECO:0000256" key="1">
    <source>
        <dbReference type="SAM" id="MobiDB-lite"/>
    </source>
</evidence>
<name>A0ABW5N2H1_9FLAO</name>
<keyword evidence="2" id="KW-0732">Signal</keyword>
<sequence length="248" mass="28086">MKKFKHLVLFLLVGLVVACNFTEEIYVNEDGSGKLSINFDGNEFMAMMSSLDTLKQEEAMDSTIVFKDLLKAKSDSISKLPVTEQEKLKNLEPFSMHMVMKPEEQLMKFELYREFKDISKINDAFNTFQSASSLSPTPGANSAQAPPMGSSNPATKVEYNFAGNKFSRTTKIIDQELFKKSIDSIASAEMFLSGSTYTFKYHFPRRVKNVNVEGATFSMDGKTMIYEVNFLDMMKTPEKLDLQVELED</sequence>
<keyword evidence="4" id="KW-1185">Reference proteome</keyword>
<comment type="caution">
    <text evidence="3">The sequence shown here is derived from an EMBL/GenBank/DDBJ whole genome shotgun (WGS) entry which is preliminary data.</text>
</comment>
<evidence type="ECO:0000313" key="4">
    <source>
        <dbReference type="Proteomes" id="UP001597526"/>
    </source>
</evidence>
<dbReference type="Proteomes" id="UP001597526">
    <property type="component" value="Unassembled WGS sequence"/>
</dbReference>
<organism evidence="3 4">
    <name type="scientific">Croceitalea marina</name>
    <dbReference type="NCBI Taxonomy" id="1775166"/>
    <lineage>
        <taxon>Bacteria</taxon>
        <taxon>Pseudomonadati</taxon>
        <taxon>Bacteroidota</taxon>
        <taxon>Flavobacteriia</taxon>
        <taxon>Flavobacteriales</taxon>
        <taxon>Flavobacteriaceae</taxon>
        <taxon>Croceitalea</taxon>
    </lineage>
</organism>
<accession>A0ABW5N2H1</accession>
<dbReference type="RefSeq" id="WP_377767941.1">
    <property type="nucleotide sequence ID" value="NZ_JBHULB010000078.1"/>
</dbReference>
<evidence type="ECO:0000256" key="2">
    <source>
        <dbReference type="SAM" id="SignalP"/>
    </source>
</evidence>
<evidence type="ECO:0008006" key="5">
    <source>
        <dbReference type="Google" id="ProtNLM"/>
    </source>
</evidence>
<gene>
    <name evidence="3" type="ORF">ACFSQJ_15865</name>
</gene>
<dbReference type="PROSITE" id="PS51257">
    <property type="entry name" value="PROKAR_LIPOPROTEIN"/>
    <property type="match status" value="1"/>
</dbReference>
<feature type="signal peptide" evidence="2">
    <location>
        <begin position="1"/>
        <end position="18"/>
    </location>
</feature>
<feature type="region of interest" description="Disordered" evidence="1">
    <location>
        <begin position="132"/>
        <end position="151"/>
    </location>
</feature>
<reference evidence="4" key="1">
    <citation type="journal article" date="2019" name="Int. J. Syst. Evol. Microbiol.">
        <title>The Global Catalogue of Microorganisms (GCM) 10K type strain sequencing project: providing services to taxonomists for standard genome sequencing and annotation.</title>
        <authorList>
            <consortium name="The Broad Institute Genomics Platform"/>
            <consortium name="The Broad Institute Genome Sequencing Center for Infectious Disease"/>
            <person name="Wu L."/>
            <person name="Ma J."/>
        </authorList>
    </citation>
    <scope>NUCLEOTIDE SEQUENCE [LARGE SCALE GENOMIC DNA]</scope>
    <source>
        <strain evidence="4">KCTC 52368</strain>
    </source>
</reference>
<evidence type="ECO:0000313" key="3">
    <source>
        <dbReference type="EMBL" id="MFD2588413.1"/>
    </source>
</evidence>
<dbReference type="EMBL" id="JBHULB010000078">
    <property type="protein sequence ID" value="MFD2588413.1"/>
    <property type="molecule type" value="Genomic_DNA"/>
</dbReference>
<proteinExistence type="predicted"/>